<dbReference type="Proteomes" id="UP000007148">
    <property type="component" value="Unassembled WGS sequence"/>
</dbReference>
<feature type="region of interest" description="Disordered" evidence="1">
    <location>
        <begin position="92"/>
        <end position="141"/>
    </location>
</feature>
<protein>
    <submittedName>
        <fullName evidence="2">Uncharacterized protein</fullName>
    </submittedName>
</protein>
<dbReference type="HOGENOM" id="CLU_451352_0_0_1"/>
<feature type="region of interest" description="Disordered" evidence="1">
    <location>
        <begin position="320"/>
        <end position="398"/>
    </location>
</feature>
<dbReference type="InParanoid" id="G4TXF5"/>
<proteinExistence type="predicted"/>
<feature type="compositionally biased region" description="Polar residues" evidence="1">
    <location>
        <begin position="108"/>
        <end position="124"/>
    </location>
</feature>
<keyword evidence="3" id="KW-1185">Reference proteome</keyword>
<sequence>MDLTARQYLAHHHHQAEINRALMELFHLIDIFLQSDEKARDSLTALCLVSNYLQQKGVIGSMQAAKCDANQSINSDGDPLVDLARLITSQSPVAGPTLVNPSKRAPPRSSTHQAQFSPESSASIPTCYESPVERAATQRRVKSTEELPSFISILREGVRTWLTRPTTQAFRKWAYHNSSHIVPPHSQKRYDRTAVGDPVLQDYSQPFSVQTHPLADEISEDEFVMVDYPYMVDKPLPRPPSDCHHSSSSTIDSPVRITSYKGVHRLALGQTDLPRDDALPDKSSSSFLHDIQQADKLQPPTFVYRPPTPLHIRRVSDPWAPKHRTRSVESSPIRERPSLYPSHVSEYDSLQHPSAKPATNAYSPRVYATPSLGRGTPVSRKEDSYSCPRQGGSISVSSSFRWPKVSPKFQTKDLPPRYEAMEFPLMKTASLPVRSRALSHPQISVRASEKVDRRHSLDSSDTSIVSQDSMLTLRDTEEPEEEVEEIKVLPSGEVLYLSGEDLEEWKQGEEIERREREAWKTYSNELEHACEGVASSVPGGILADIARRRKSLTSSHSVGLWSSRRSGR</sequence>
<evidence type="ECO:0000313" key="2">
    <source>
        <dbReference type="EMBL" id="CCA75998.1"/>
    </source>
</evidence>
<evidence type="ECO:0000256" key="1">
    <source>
        <dbReference type="SAM" id="MobiDB-lite"/>
    </source>
</evidence>
<organism evidence="2 3">
    <name type="scientific">Serendipita indica (strain DSM 11827)</name>
    <name type="common">Root endophyte fungus</name>
    <name type="synonym">Piriformospora indica</name>
    <dbReference type="NCBI Taxonomy" id="1109443"/>
    <lineage>
        <taxon>Eukaryota</taxon>
        <taxon>Fungi</taxon>
        <taxon>Dikarya</taxon>
        <taxon>Basidiomycota</taxon>
        <taxon>Agaricomycotina</taxon>
        <taxon>Agaricomycetes</taxon>
        <taxon>Sebacinales</taxon>
        <taxon>Serendipitaceae</taxon>
        <taxon>Serendipita</taxon>
    </lineage>
</organism>
<accession>G4TXF5</accession>
<gene>
    <name evidence="2" type="ORF">PIIN_09998</name>
</gene>
<reference evidence="2 3" key="1">
    <citation type="journal article" date="2011" name="PLoS Pathog.">
        <title>Endophytic Life Strategies Decoded by Genome and Transcriptome Analyses of the Mutualistic Root Symbiont Piriformospora indica.</title>
        <authorList>
            <person name="Zuccaro A."/>
            <person name="Lahrmann U."/>
            <person name="Guldener U."/>
            <person name="Langen G."/>
            <person name="Pfiffi S."/>
            <person name="Biedenkopf D."/>
            <person name="Wong P."/>
            <person name="Samans B."/>
            <person name="Grimm C."/>
            <person name="Basiewicz M."/>
            <person name="Murat C."/>
            <person name="Martin F."/>
            <person name="Kogel K.H."/>
        </authorList>
    </citation>
    <scope>NUCLEOTIDE SEQUENCE [LARGE SCALE GENOMIC DNA]</scope>
    <source>
        <strain evidence="2 3">DSM 11827</strain>
    </source>
</reference>
<evidence type="ECO:0000313" key="3">
    <source>
        <dbReference type="Proteomes" id="UP000007148"/>
    </source>
</evidence>
<name>G4TXF5_SERID</name>
<comment type="caution">
    <text evidence="2">The sequence shown here is derived from an EMBL/GenBank/DDBJ whole genome shotgun (WGS) entry which is preliminary data.</text>
</comment>
<dbReference type="OrthoDB" id="3332400at2759"/>
<dbReference type="AlphaFoldDB" id="G4TXF5"/>
<dbReference type="EMBL" id="CAFZ01000575">
    <property type="protein sequence ID" value="CCA75998.1"/>
    <property type="molecule type" value="Genomic_DNA"/>
</dbReference>